<protein>
    <recommendedName>
        <fullName evidence="4">DUF3887 domain-containing protein</fullName>
    </recommendedName>
</protein>
<dbReference type="AlphaFoldDB" id="A0A1G9SEB2"/>
<name>A0A1G9SEB2_9SPHI</name>
<gene>
    <name evidence="2" type="ORF">SAMN05421813_11016</name>
</gene>
<accession>A0A1G9SEB2</accession>
<reference evidence="3" key="1">
    <citation type="submission" date="2016-10" db="EMBL/GenBank/DDBJ databases">
        <authorList>
            <person name="Varghese N."/>
            <person name="Submissions S."/>
        </authorList>
    </citation>
    <scope>NUCLEOTIDE SEQUENCE [LARGE SCALE GENOMIC DNA]</scope>
    <source>
        <strain evidence="3">DSM 24536</strain>
    </source>
</reference>
<keyword evidence="1" id="KW-0732">Signal</keyword>
<feature type="chain" id="PRO_5011512636" description="DUF3887 domain-containing protein" evidence="1">
    <location>
        <begin position="22"/>
        <end position="179"/>
    </location>
</feature>
<organism evidence="2 3">
    <name type="scientific">Daejeonella rubra</name>
    <dbReference type="NCBI Taxonomy" id="990371"/>
    <lineage>
        <taxon>Bacteria</taxon>
        <taxon>Pseudomonadati</taxon>
        <taxon>Bacteroidota</taxon>
        <taxon>Sphingobacteriia</taxon>
        <taxon>Sphingobacteriales</taxon>
        <taxon>Sphingobacteriaceae</taxon>
        <taxon>Daejeonella</taxon>
    </lineage>
</organism>
<dbReference type="OrthoDB" id="9971822at2"/>
<dbReference type="Proteomes" id="UP000199226">
    <property type="component" value="Unassembled WGS sequence"/>
</dbReference>
<dbReference type="EMBL" id="FNHH01000010">
    <property type="protein sequence ID" value="SDM33732.1"/>
    <property type="molecule type" value="Genomic_DNA"/>
</dbReference>
<sequence length="179" mass="20120">MKVKIIFIIFFLSLGYATAFAQVSTMINNFKIAYVNGDIDNYIDESERIVDGLTQEEKNRGQRILELFKLLTGKQQDMSNTEFNKALADVGIGTILEKNINNHLILIYFNAGAKRTYLVFNQGAKGYRFKLNGTYHSSTGNSSNSFDGGISALHVRSIQYTTTPYKYSVISVTEIPSIF</sequence>
<evidence type="ECO:0008006" key="4">
    <source>
        <dbReference type="Google" id="ProtNLM"/>
    </source>
</evidence>
<dbReference type="RefSeq" id="WP_090703979.1">
    <property type="nucleotide sequence ID" value="NZ_FNHH01000010.1"/>
</dbReference>
<feature type="signal peptide" evidence="1">
    <location>
        <begin position="1"/>
        <end position="21"/>
    </location>
</feature>
<evidence type="ECO:0000256" key="1">
    <source>
        <dbReference type="SAM" id="SignalP"/>
    </source>
</evidence>
<evidence type="ECO:0000313" key="3">
    <source>
        <dbReference type="Proteomes" id="UP000199226"/>
    </source>
</evidence>
<proteinExistence type="predicted"/>
<dbReference type="STRING" id="990371.SAMN05421813_11016"/>
<evidence type="ECO:0000313" key="2">
    <source>
        <dbReference type="EMBL" id="SDM33732.1"/>
    </source>
</evidence>
<keyword evidence="3" id="KW-1185">Reference proteome</keyword>